<dbReference type="AlphaFoldDB" id="D4MWL6"/>
<dbReference type="InterPro" id="IPR037135">
    <property type="entry name" value="DUF1653-like_dom_sf"/>
</dbReference>
<dbReference type="Proteomes" id="UP000008960">
    <property type="component" value="Chromosome"/>
</dbReference>
<dbReference type="RefSeq" id="WP_008393564.1">
    <property type="nucleotide sequence ID" value="NC_021016.1"/>
</dbReference>
<dbReference type="Pfam" id="PF07866">
    <property type="entry name" value="DUF1653"/>
    <property type="match status" value="1"/>
</dbReference>
<name>D4MWL6_ANAHA</name>
<dbReference type="InterPro" id="IPR023387">
    <property type="entry name" value="DUF1653-like_dom"/>
</dbReference>
<dbReference type="PATRIC" id="fig|245018.3.peg.413"/>
<sequence length="94" mass="11313">MGKTIEKIERAAKMLNGRHMPKAYEVYKHFKGSLYVVITVARHTETNELFVIYSDIREMQRMYARPLQMFMSEVDHEKYPDAKQKYRFENMMEG</sequence>
<gene>
    <name evidence="2" type="ORF">CL2_30100</name>
</gene>
<dbReference type="KEGG" id="bprl:CL2_30100"/>
<accession>D4MWL6</accession>
<protein>
    <recommendedName>
        <fullName evidence="1">DUF1653 domain-containing protein</fullName>
    </recommendedName>
</protein>
<reference evidence="2 3" key="2">
    <citation type="submission" date="2010-03" db="EMBL/GenBank/DDBJ databases">
        <authorList>
            <person name="Pajon A."/>
        </authorList>
    </citation>
    <scope>NUCLEOTIDE SEQUENCE [LARGE SCALE GENOMIC DNA]</scope>
    <source>
        <strain evidence="2 3">SSC/2</strain>
    </source>
</reference>
<proteinExistence type="predicted"/>
<reference evidence="2 3" key="1">
    <citation type="submission" date="2010-03" db="EMBL/GenBank/DDBJ databases">
        <title>The genome sequence of Clostridiales sp. SSC/2.</title>
        <authorList>
            <consortium name="metaHIT consortium -- http://www.metahit.eu/"/>
            <person name="Pajon A."/>
            <person name="Turner K."/>
            <person name="Parkhill J."/>
            <person name="Duncan S."/>
            <person name="Flint H."/>
        </authorList>
    </citation>
    <scope>NUCLEOTIDE SEQUENCE [LARGE SCALE GENOMIC DNA]</scope>
    <source>
        <strain evidence="2 3">SSC/2</strain>
    </source>
</reference>
<evidence type="ECO:0000259" key="1">
    <source>
        <dbReference type="Pfam" id="PF07866"/>
    </source>
</evidence>
<evidence type="ECO:0000313" key="2">
    <source>
        <dbReference type="EMBL" id="CBL39782.1"/>
    </source>
</evidence>
<feature type="domain" description="DUF1653" evidence="1">
    <location>
        <begin position="26"/>
        <end position="89"/>
    </location>
</feature>
<dbReference type="Gene3D" id="2.30.30.320">
    <property type="entry name" value="DUF1653-like domain"/>
    <property type="match status" value="1"/>
</dbReference>
<dbReference type="EMBL" id="FP929061">
    <property type="protein sequence ID" value="CBL39782.1"/>
    <property type="molecule type" value="Genomic_DNA"/>
</dbReference>
<evidence type="ECO:0000313" key="3">
    <source>
        <dbReference type="Proteomes" id="UP000008960"/>
    </source>
</evidence>
<organism evidence="2 3">
    <name type="scientific">Anaerostipes hadrus</name>
    <dbReference type="NCBI Taxonomy" id="649756"/>
    <lineage>
        <taxon>Bacteria</taxon>
        <taxon>Bacillati</taxon>
        <taxon>Bacillota</taxon>
        <taxon>Clostridia</taxon>
        <taxon>Lachnospirales</taxon>
        <taxon>Lachnospiraceae</taxon>
        <taxon>Anaerostipes</taxon>
    </lineage>
</organism>